<dbReference type="EMBL" id="AQGU01000029">
    <property type="protein sequence ID" value="MBE0361227.1"/>
    <property type="molecule type" value="Genomic_DNA"/>
</dbReference>
<name>A0ABR9E3U8_9GAMM</name>
<dbReference type="Gene3D" id="3.40.1350.10">
    <property type="match status" value="1"/>
</dbReference>
<evidence type="ECO:0000313" key="2">
    <source>
        <dbReference type="Proteomes" id="UP000648482"/>
    </source>
</evidence>
<sequence>MSVSLLEKTFKLLLDKNFKALSSRSEETSVLELIKFDENKKSDVLAWLLDPNGGHQQGDYFLKALLYHVFNVADDEQLGNFLSSFELLSNSTSQAKVIREFPINAGAGRIDLLVLDPSQKLAVVIERKDGSRLQNQQLNKYASWIEANYADWNKVYVLSDSYFKNHGDEYDARFVKVDDTWLSDAILDVIGRELLTKRQEHQLQDVHDFIFAEWDEKRDPYCKNYNKLLNTVSANHFETLRLLEKQELKYNKKLYPFIELTPLEYFGYVLPNAHDYDDWQLKLAELIQHNHKVFNQLHGLNEFGLFEETILKQFPQLSICIEDSEMLLMLTKHTPSEDDYWPYYLEIKRDKKQDNQDIYTVSINASRYSPEDFHHLAEKVADTYKMKRQSNWRSKHEILLENIETLALDGGGDSLYHVIKDFYDAIKGIKLKA</sequence>
<dbReference type="InterPro" id="IPR029470">
    <property type="entry name" value="PDDEXK_4"/>
</dbReference>
<evidence type="ECO:0008006" key="3">
    <source>
        <dbReference type="Google" id="ProtNLM"/>
    </source>
</evidence>
<dbReference type="Pfam" id="PF14281">
    <property type="entry name" value="PDDEXK_4"/>
    <property type="match status" value="1"/>
</dbReference>
<accession>A0ABR9E3U8</accession>
<proteinExistence type="predicted"/>
<organism evidence="1 2">
    <name type="scientific">Pseudoalteromonas aliena SW19</name>
    <dbReference type="NCBI Taxonomy" id="1314866"/>
    <lineage>
        <taxon>Bacteria</taxon>
        <taxon>Pseudomonadati</taxon>
        <taxon>Pseudomonadota</taxon>
        <taxon>Gammaproteobacteria</taxon>
        <taxon>Alteromonadales</taxon>
        <taxon>Pseudoalteromonadaceae</taxon>
        <taxon>Pseudoalteromonas</taxon>
    </lineage>
</organism>
<reference evidence="1 2" key="1">
    <citation type="submission" date="2015-06" db="EMBL/GenBank/DDBJ databases">
        <title>Genome sequence of Pseudoalteromonas aliena.</title>
        <authorList>
            <person name="Xie B.-B."/>
            <person name="Rong J.-C."/>
            <person name="Qin Q.-L."/>
            <person name="Zhang Y.-Z."/>
        </authorList>
    </citation>
    <scope>NUCLEOTIDE SEQUENCE [LARGE SCALE GENOMIC DNA]</scope>
    <source>
        <strain evidence="1 2">SW19</strain>
    </source>
</reference>
<comment type="caution">
    <text evidence="1">The sequence shown here is derived from an EMBL/GenBank/DDBJ whole genome shotgun (WGS) entry which is preliminary data.</text>
</comment>
<keyword evidence="2" id="KW-1185">Reference proteome</keyword>
<evidence type="ECO:0000313" key="1">
    <source>
        <dbReference type="EMBL" id="MBE0361227.1"/>
    </source>
</evidence>
<dbReference type="Proteomes" id="UP000648482">
    <property type="component" value="Unassembled WGS sequence"/>
</dbReference>
<dbReference type="InterPro" id="IPR011856">
    <property type="entry name" value="tRNA_endonuc-like_dom_sf"/>
</dbReference>
<dbReference type="RefSeq" id="WP_193156824.1">
    <property type="nucleotide sequence ID" value="NZ_AQGU01000029.1"/>
</dbReference>
<gene>
    <name evidence="1" type="ORF">PALI_b0165</name>
</gene>
<protein>
    <recommendedName>
        <fullName evidence="3">PD-(D/E)XK nuclease superfamily protein</fullName>
    </recommendedName>
</protein>